<organism evidence="2 3">
    <name type="scientific">Conidiobolus coronatus (strain ATCC 28846 / CBS 209.66 / NRRL 28638)</name>
    <name type="common">Delacroixia coronata</name>
    <dbReference type="NCBI Taxonomy" id="796925"/>
    <lineage>
        <taxon>Eukaryota</taxon>
        <taxon>Fungi</taxon>
        <taxon>Fungi incertae sedis</taxon>
        <taxon>Zoopagomycota</taxon>
        <taxon>Entomophthoromycotina</taxon>
        <taxon>Entomophthoromycetes</taxon>
        <taxon>Entomophthorales</taxon>
        <taxon>Ancylistaceae</taxon>
        <taxon>Conidiobolus</taxon>
    </lineage>
</organism>
<feature type="chain" id="PRO_5007294723" description="Secreted protein" evidence="1">
    <location>
        <begin position="19"/>
        <end position="140"/>
    </location>
</feature>
<dbReference type="AlphaFoldDB" id="A0A137PCN5"/>
<proteinExistence type="predicted"/>
<feature type="signal peptide" evidence="1">
    <location>
        <begin position="1"/>
        <end position="18"/>
    </location>
</feature>
<evidence type="ECO:0000313" key="2">
    <source>
        <dbReference type="EMBL" id="KXN72750.1"/>
    </source>
</evidence>
<dbReference type="Proteomes" id="UP000070444">
    <property type="component" value="Unassembled WGS sequence"/>
</dbReference>
<dbReference type="EMBL" id="KQ964447">
    <property type="protein sequence ID" value="KXN72750.1"/>
    <property type="molecule type" value="Genomic_DNA"/>
</dbReference>
<evidence type="ECO:0000256" key="1">
    <source>
        <dbReference type="SAM" id="SignalP"/>
    </source>
</evidence>
<keyword evidence="3" id="KW-1185">Reference proteome</keyword>
<evidence type="ECO:0008006" key="4">
    <source>
        <dbReference type="Google" id="ProtNLM"/>
    </source>
</evidence>
<sequence length="140" mass="16006">MKLNLVIFLLIPAYYSWQSELKILQTSSSSHYDINYRLRVTSDMGSKASTSCMTNSKGGECQNSKEALSDKGGYVVRDLNCSGLNCTYLIYCDYILFNMEVECKANFNHTETNSKNSIHEQCNYNRRFTLQDNGEVAYEN</sequence>
<evidence type="ECO:0000313" key="3">
    <source>
        <dbReference type="Proteomes" id="UP000070444"/>
    </source>
</evidence>
<protein>
    <recommendedName>
        <fullName evidence="4">Secreted protein</fullName>
    </recommendedName>
</protein>
<gene>
    <name evidence="2" type="ORF">CONCODRAFT_4355</name>
</gene>
<reference evidence="2 3" key="1">
    <citation type="journal article" date="2015" name="Genome Biol. Evol.">
        <title>Phylogenomic analyses indicate that early fungi evolved digesting cell walls of algal ancestors of land plants.</title>
        <authorList>
            <person name="Chang Y."/>
            <person name="Wang S."/>
            <person name="Sekimoto S."/>
            <person name="Aerts A.L."/>
            <person name="Choi C."/>
            <person name="Clum A."/>
            <person name="LaButti K.M."/>
            <person name="Lindquist E.A."/>
            <person name="Yee Ngan C."/>
            <person name="Ohm R.A."/>
            <person name="Salamov A.A."/>
            <person name="Grigoriev I.V."/>
            <person name="Spatafora J.W."/>
            <person name="Berbee M.L."/>
        </authorList>
    </citation>
    <scope>NUCLEOTIDE SEQUENCE [LARGE SCALE GENOMIC DNA]</scope>
    <source>
        <strain evidence="2 3">NRRL 28638</strain>
    </source>
</reference>
<name>A0A137PCN5_CONC2</name>
<keyword evidence="1" id="KW-0732">Signal</keyword>
<accession>A0A137PCN5</accession>